<comment type="caution">
    <text evidence="5">The sequence shown here is derived from an EMBL/GenBank/DDBJ whole genome shotgun (WGS) entry which is preliminary data.</text>
</comment>
<dbReference type="AlphaFoldDB" id="A0A4Q2R7B5"/>
<dbReference type="PANTHER" id="PTHR43649">
    <property type="entry name" value="ARABINOSE-BINDING PROTEIN-RELATED"/>
    <property type="match status" value="1"/>
</dbReference>
<dbReference type="SUPFAM" id="SSF53850">
    <property type="entry name" value="Periplasmic binding protein-like II"/>
    <property type="match status" value="1"/>
</dbReference>
<dbReference type="Pfam" id="PF01547">
    <property type="entry name" value="SBP_bac_1"/>
    <property type="match status" value="1"/>
</dbReference>
<proteinExistence type="inferred from homology"/>
<dbReference type="Proteomes" id="UP000289411">
    <property type="component" value="Unassembled WGS sequence"/>
</dbReference>
<dbReference type="GO" id="GO:0042597">
    <property type="term" value="C:periplasmic space"/>
    <property type="evidence" value="ECO:0007669"/>
    <property type="project" value="UniProtKB-SubCell"/>
</dbReference>
<dbReference type="CDD" id="cd13585">
    <property type="entry name" value="PBP2_TMBP_like"/>
    <property type="match status" value="1"/>
</dbReference>
<feature type="signal peptide" evidence="4">
    <location>
        <begin position="1"/>
        <end position="22"/>
    </location>
</feature>
<name>A0A4Q2R7B5_9HYPH</name>
<keyword evidence="3" id="KW-0574">Periplasm</keyword>
<dbReference type="OrthoDB" id="9804061at2"/>
<evidence type="ECO:0000313" key="5">
    <source>
        <dbReference type="EMBL" id="RYB02517.1"/>
    </source>
</evidence>
<keyword evidence="6" id="KW-1185">Reference proteome</keyword>
<evidence type="ECO:0000256" key="4">
    <source>
        <dbReference type="SAM" id="SignalP"/>
    </source>
</evidence>
<reference evidence="5 6" key="2">
    <citation type="submission" date="2019-02" db="EMBL/GenBank/DDBJ databases">
        <title>'Lichenibacterium ramalinii' gen. nov. sp. nov., 'Lichenibacterium minor' gen. nov. sp. nov.</title>
        <authorList>
            <person name="Pankratov T."/>
        </authorList>
    </citation>
    <scope>NUCLEOTIDE SEQUENCE [LARGE SCALE GENOMIC DNA]</scope>
    <source>
        <strain evidence="5 6">RmlP001</strain>
    </source>
</reference>
<evidence type="ECO:0000313" key="6">
    <source>
        <dbReference type="Proteomes" id="UP000289411"/>
    </source>
</evidence>
<reference evidence="5 6" key="1">
    <citation type="submission" date="2018-09" db="EMBL/GenBank/DDBJ databases">
        <authorList>
            <person name="Grouzdev D.S."/>
            <person name="Krutkina M.S."/>
        </authorList>
    </citation>
    <scope>NUCLEOTIDE SEQUENCE [LARGE SCALE GENOMIC DNA]</scope>
    <source>
        <strain evidence="5 6">RmlP001</strain>
    </source>
</reference>
<dbReference type="EMBL" id="QYBC01000019">
    <property type="protein sequence ID" value="RYB02517.1"/>
    <property type="molecule type" value="Genomic_DNA"/>
</dbReference>
<evidence type="ECO:0000256" key="1">
    <source>
        <dbReference type="ARBA" id="ARBA00004418"/>
    </source>
</evidence>
<evidence type="ECO:0000256" key="2">
    <source>
        <dbReference type="ARBA" id="ARBA00008520"/>
    </source>
</evidence>
<dbReference type="RefSeq" id="WP_129221049.1">
    <property type="nucleotide sequence ID" value="NZ_QYBC01000019.1"/>
</dbReference>
<keyword evidence="4" id="KW-0732">Signal</keyword>
<gene>
    <name evidence="5" type="ORF">D3272_20345</name>
</gene>
<comment type="subcellular location">
    <subcellularLocation>
        <location evidence="1">Periplasm</location>
    </subcellularLocation>
</comment>
<dbReference type="InterPro" id="IPR050490">
    <property type="entry name" value="Bact_solute-bd_prot1"/>
</dbReference>
<feature type="chain" id="PRO_5020413396" evidence="4">
    <location>
        <begin position="23"/>
        <end position="439"/>
    </location>
</feature>
<dbReference type="Gene3D" id="3.40.190.10">
    <property type="entry name" value="Periplasmic binding protein-like II"/>
    <property type="match status" value="2"/>
</dbReference>
<protein>
    <submittedName>
        <fullName evidence="5">Sugar ABC transporter substrate-binding protein</fullName>
    </submittedName>
</protein>
<comment type="similarity">
    <text evidence="2">Belongs to the bacterial solute-binding protein 1 family.</text>
</comment>
<sequence>MRFARTGGLLAALLASTIAGRAADEPTLTIATVNNGDMIIMQKLSPKFEKDTGIKLNWVVLEENVLRQRMTTDIATKGGQFDIMTIGAYETPIWAKQGWLMSLDDLGQGYDYKDLIPQVKDGLSLDGKMYAAPFYAESSFTYYRKDLFDKAGITMPEKPTYTQIAEYADKITDKKNGIYGICLRGKPGWGENMAFLGTAVNAFGGEWFDMKWQPQLTTQPWKDAITWYLDVMKKDGPPGPTANGFNENQALFASGKCGMWIDATSGAGRVYDPKQSQVADKIAFTASPVTDKDPKASGWFWSWNLAIPTSTKKAEAAKKFVAWATSKDYVKLVGESEGWVAAPPGTRLSTYDSPEYKKAAPFAPTVLKAIETTDPKHPTVNPVPYTGVQFVAIPEFQAIGTNVGQDISAALAGQDTADAALKKGQATTERTMKQAGYPK</sequence>
<dbReference type="InterPro" id="IPR006059">
    <property type="entry name" value="SBP"/>
</dbReference>
<evidence type="ECO:0000256" key="3">
    <source>
        <dbReference type="ARBA" id="ARBA00022764"/>
    </source>
</evidence>
<dbReference type="PANTHER" id="PTHR43649:SF12">
    <property type="entry name" value="DIACETYLCHITOBIOSE BINDING PROTEIN DASA"/>
    <property type="match status" value="1"/>
</dbReference>
<organism evidence="5 6">
    <name type="scientific">Lichenibacterium ramalinae</name>
    <dbReference type="NCBI Taxonomy" id="2316527"/>
    <lineage>
        <taxon>Bacteria</taxon>
        <taxon>Pseudomonadati</taxon>
        <taxon>Pseudomonadota</taxon>
        <taxon>Alphaproteobacteria</taxon>
        <taxon>Hyphomicrobiales</taxon>
        <taxon>Lichenihabitantaceae</taxon>
        <taxon>Lichenibacterium</taxon>
    </lineage>
</organism>
<accession>A0A4Q2R7B5</accession>